<dbReference type="PANTHER" id="PTHR12110">
    <property type="entry name" value="HYDROXYPYRUVATE ISOMERASE"/>
    <property type="match status" value="1"/>
</dbReference>
<gene>
    <name evidence="2" type="ORF">AVDCRST_MAG07-904</name>
</gene>
<dbReference type="AlphaFoldDB" id="A0A6J4KWH9"/>
<dbReference type="InterPro" id="IPR013022">
    <property type="entry name" value="Xyl_isomerase-like_TIM-brl"/>
</dbReference>
<dbReference type="Pfam" id="PF01261">
    <property type="entry name" value="AP_endonuc_2"/>
    <property type="match status" value="1"/>
</dbReference>
<dbReference type="SUPFAM" id="SSF51658">
    <property type="entry name" value="Xylose isomerase-like"/>
    <property type="match status" value="1"/>
</dbReference>
<organism evidence="2">
    <name type="scientific">uncultured Frankineae bacterium</name>
    <dbReference type="NCBI Taxonomy" id="437475"/>
    <lineage>
        <taxon>Bacteria</taxon>
        <taxon>Bacillati</taxon>
        <taxon>Actinomycetota</taxon>
        <taxon>Actinomycetes</taxon>
        <taxon>Frankiales</taxon>
        <taxon>environmental samples</taxon>
    </lineage>
</organism>
<dbReference type="Gene3D" id="3.20.20.150">
    <property type="entry name" value="Divalent-metal-dependent TIM barrel enzymes"/>
    <property type="match status" value="1"/>
</dbReference>
<sequence>MATPDLSGLRLGTAPDSWGVWFPDDPQQVPWHRFLDEAAAAGYTLIELGPYGYLPTDPEQLRDELGSRGLTLTGGAVFAGLHRGADAYDQALADYRQEARLLSALGARHVIALPEQYTDMHGGDVLEASRLEPEQWRALTDGYSRLGRVVQEEFGLQLDFHSHADSHVGTQEQIERFLDDTDPRWVSLCLDTGHVAYYGGDNEAIVRKHPERIGYVHLKQVDPVLVEQVHREGLSFADAVRRGAMVEPPHGVPDMPPLLDALAGLDAEIFTIVEQDMYPCPPDAPLPIAERTARYLGGCGLGPVRLRP</sequence>
<dbReference type="EMBL" id="CADCUB010000047">
    <property type="protein sequence ID" value="CAA9315807.1"/>
    <property type="molecule type" value="Genomic_DNA"/>
</dbReference>
<evidence type="ECO:0000313" key="2">
    <source>
        <dbReference type="EMBL" id="CAA9315807.1"/>
    </source>
</evidence>
<dbReference type="PANTHER" id="PTHR12110:SF41">
    <property type="entry name" value="INOSOSE DEHYDRATASE"/>
    <property type="match status" value="1"/>
</dbReference>
<evidence type="ECO:0000259" key="1">
    <source>
        <dbReference type="Pfam" id="PF01261"/>
    </source>
</evidence>
<dbReference type="InterPro" id="IPR036237">
    <property type="entry name" value="Xyl_isomerase-like_sf"/>
</dbReference>
<keyword evidence="2" id="KW-0456">Lyase</keyword>
<dbReference type="InterPro" id="IPR050312">
    <property type="entry name" value="IolE/XylAMocC-like"/>
</dbReference>
<name>A0A6J4KWH9_9ACTN</name>
<dbReference type="EC" id="4.2.1.44" evidence="2"/>
<feature type="domain" description="Xylose isomerase-like TIM barrel" evidence="1">
    <location>
        <begin position="35"/>
        <end position="279"/>
    </location>
</feature>
<reference evidence="2" key="1">
    <citation type="submission" date="2020-02" db="EMBL/GenBank/DDBJ databases">
        <authorList>
            <person name="Meier V. D."/>
        </authorList>
    </citation>
    <scope>NUCLEOTIDE SEQUENCE</scope>
    <source>
        <strain evidence="2">AVDCRST_MAG07</strain>
    </source>
</reference>
<accession>A0A6J4KWH9</accession>
<proteinExistence type="predicted"/>
<protein>
    <submittedName>
        <fullName evidence="2">Inosose dehydratase</fullName>
        <ecNumber evidence="2">4.2.1.44</ecNumber>
    </submittedName>
</protein>
<dbReference type="GO" id="GO:0050114">
    <property type="term" value="F:myo-inosose-2 dehydratase activity"/>
    <property type="evidence" value="ECO:0007669"/>
    <property type="project" value="UniProtKB-EC"/>
</dbReference>